<dbReference type="PANTHER" id="PTHR43782">
    <property type="entry name" value="ARGINASE"/>
    <property type="match status" value="1"/>
</dbReference>
<comment type="similarity">
    <text evidence="9 10">Belongs to the arginase family.</text>
</comment>
<gene>
    <name evidence="11" type="primary">CAR1</name>
    <name evidence="11" type="ORF">DEBR0S6_10044G</name>
</gene>
<dbReference type="EMBL" id="CABFWN010000006">
    <property type="protein sequence ID" value="VUG20192.1"/>
    <property type="molecule type" value="Genomic_DNA"/>
</dbReference>
<evidence type="ECO:0000256" key="7">
    <source>
        <dbReference type="ARBA" id="ARBA00023211"/>
    </source>
</evidence>
<comment type="cofactor">
    <cofactor evidence="10">
        <name>Mn(2+)</name>
        <dbReference type="ChEBI" id="CHEBI:29035"/>
    </cofactor>
    <text evidence="10">Binds 2 manganese ions per subunit.</text>
</comment>
<dbReference type="GO" id="GO:0005634">
    <property type="term" value="C:nucleus"/>
    <property type="evidence" value="ECO:0007669"/>
    <property type="project" value="TreeGrafter"/>
</dbReference>
<keyword evidence="7 10" id="KW-0464">Manganese</keyword>
<evidence type="ECO:0000256" key="8">
    <source>
        <dbReference type="ARBA" id="ARBA00047391"/>
    </source>
</evidence>
<protein>
    <recommendedName>
        <fullName evidence="3 10">Arginase</fullName>
        <ecNumber evidence="2 10">3.5.3.1</ecNumber>
    </recommendedName>
</protein>
<dbReference type="GO" id="GO:0030145">
    <property type="term" value="F:manganese ion binding"/>
    <property type="evidence" value="ECO:0007669"/>
    <property type="project" value="TreeGrafter"/>
</dbReference>
<reference evidence="11 12" key="1">
    <citation type="submission" date="2019-07" db="EMBL/GenBank/DDBJ databases">
        <authorList>
            <person name="Friedrich A."/>
            <person name="Schacherer J."/>
        </authorList>
    </citation>
    <scope>NUCLEOTIDE SEQUENCE [LARGE SCALE GENOMIC DNA]</scope>
</reference>
<dbReference type="PROSITE" id="PS51409">
    <property type="entry name" value="ARGINASE_2"/>
    <property type="match status" value="1"/>
</dbReference>
<proteinExistence type="inferred from homology"/>
<dbReference type="GO" id="GO:0005829">
    <property type="term" value="C:cytosol"/>
    <property type="evidence" value="ECO:0007669"/>
    <property type="project" value="TreeGrafter"/>
</dbReference>
<evidence type="ECO:0000256" key="9">
    <source>
        <dbReference type="PROSITE-ProRule" id="PRU00742"/>
    </source>
</evidence>
<dbReference type="GO" id="GO:0006525">
    <property type="term" value="P:arginine metabolic process"/>
    <property type="evidence" value="ECO:0007669"/>
    <property type="project" value="UniProtKB-KW"/>
</dbReference>
<dbReference type="Gene3D" id="3.40.800.10">
    <property type="entry name" value="Ureohydrolase domain"/>
    <property type="match status" value="1"/>
</dbReference>
<dbReference type="GO" id="GO:0004053">
    <property type="term" value="F:arginase activity"/>
    <property type="evidence" value="ECO:0007669"/>
    <property type="project" value="UniProtKB-EC"/>
</dbReference>
<dbReference type="PANTHER" id="PTHR43782:SF3">
    <property type="entry name" value="ARGINASE"/>
    <property type="match status" value="1"/>
</dbReference>
<keyword evidence="6 10" id="KW-0378">Hydrolase</keyword>
<evidence type="ECO:0000313" key="11">
    <source>
        <dbReference type="EMBL" id="VUG20192.1"/>
    </source>
</evidence>
<evidence type="ECO:0000256" key="3">
    <source>
        <dbReference type="ARBA" id="ARBA00018123"/>
    </source>
</evidence>
<dbReference type="EC" id="3.5.3.1" evidence="2 10"/>
<accession>A0A7D9D3D6</accession>
<dbReference type="PRINTS" id="PR00116">
    <property type="entry name" value="ARGINASE"/>
</dbReference>
<keyword evidence="12" id="KW-1185">Reference proteome</keyword>
<dbReference type="NCBIfam" id="TIGR01229">
    <property type="entry name" value="rocF_arginase"/>
    <property type="match status" value="1"/>
</dbReference>
<evidence type="ECO:0000256" key="5">
    <source>
        <dbReference type="ARBA" id="ARBA00022723"/>
    </source>
</evidence>
<dbReference type="OMA" id="YKEFRYA"/>
<dbReference type="InterPro" id="IPR014033">
    <property type="entry name" value="Arginase"/>
</dbReference>
<dbReference type="Proteomes" id="UP000478008">
    <property type="component" value="Unassembled WGS sequence"/>
</dbReference>
<dbReference type="Pfam" id="PF00491">
    <property type="entry name" value="Arginase"/>
    <property type="match status" value="1"/>
</dbReference>
<evidence type="ECO:0000256" key="4">
    <source>
        <dbReference type="ARBA" id="ARBA00022503"/>
    </source>
</evidence>
<dbReference type="CDD" id="cd09989">
    <property type="entry name" value="Arginase"/>
    <property type="match status" value="1"/>
</dbReference>
<comment type="catalytic activity">
    <reaction evidence="8 10">
        <text>L-arginine + H2O = urea + L-ornithine</text>
        <dbReference type="Rhea" id="RHEA:20569"/>
        <dbReference type="ChEBI" id="CHEBI:15377"/>
        <dbReference type="ChEBI" id="CHEBI:16199"/>
        <dbReference type="ChEBI" id="CHEBI:32682"/>
        <dbReference type="ChEBI" id="CHEBI:46911"/>
        <dbReference type="EC" id="3.5.3.1"/>
    </reaction>
</comment>
<dbReference type="AlphaFoldDB" id="A0A7D9D3D6"/>
<evidence type="ECO:0000256" key="6">
    <source>
        <dbReference type="ARBA" id="ARBA00022801"/>
    </source>
</evidence>
<dbReference type="SUPFAM" id="SSF52768">
    <property type="entry name" value="Arginase/deacetylase"/>
    <property type="match status" value="1"/>
</dbReference>
<name>A0A7D9D3D6_DEKBR</name>
<dbReference type="InterPro" id="IPR023696">
    <property type="entry name" value="Ureohydrolase_dom_sf"/>
</dbReference>
<comment type="pathway">
    <text evidence="1">Nitrogen metabolism; urea cycle; L-ornithine and urea from L-arginine: step 1/1.</text>
</comment>
<evidence type="ECO:0000256" key="2">
    <source>
        <dbReference type="ARBA" id="ARBA00012168"/>
    </source>
</evidence>
<evidence type="ECO:0000256" key="1">
    <source>
        <dbReference type="ARBA" id="ARBA00005098"/>
    </source>
</evidence>
<dbReference type="FunFam" id="3.40.800.10:FF:000012">
    <property type="entry name" value="Arginase"/>
    <property type="match status" value="1"/>
</dbReference>
<keyword evidence="4 10" id="KW-0056">Arginine metabolism</keyword>
<keyword evidence="5 10" id="KW-0479">Metal-binding</keyword>
<dbReference type="InterPro" id="IPR006035">
    <property type="entry name" value="Ureohydrolase"/>
</dbReference>
<sequence length="322" mass="35131">MTAESEYAFFPEKKVTVIKAPFNGGQGKLGVEQAPEKLIENGLLDDIKEQGWRYEIEDPLMGDDWRAMRADASDVYGNCKRPHMVSEGAKKVYEASVRARENNTFPLTVGGDHAIGMATLLAFVKKYPDGGIIWVDAHADINTPTTTESGNLHGCPVAFAMGLDQEHWPADFDWIKQLGHFINPKQIAYIGLRDVDKGERKILRDLGITAFSMYHVDKYGINTVVQKAIKAINPSGKAPIHVSYDVDGIDPQYVAATGTPVRGGLSLREGLFIMEELAASHLLAGLDIVEVNPALGPTKTHTLDTVNTGLSISRCALGDTIL</sequence>
<evidence type="ECO:0000313" key="12">
    <source>
        <dbReference type="Proteomes" id="UP000478008"/>
    </source>
</evidence>
<evidence type="ECO:0000256" key="10">
    <source>
        <dbReference type="RuleBase" id="RU361159"/>
    </source>
</evidence>
<organism evidence="11 12">
    <name type="scientific">Dekkera bruxellensis</name>
    <name type="common">Brettanomyces custersii</name>
    <dbReference type="NCBI Taxonomy" id="5007"/>
    <lineage>
        <taxon>Eukaryota</taxon>
        <taxon>Fungi</taxon>
        <taxon>Dikarya</taxon>
        <taxon>Ascomycota</taxon>
        <taxon>Saccharomycotina</taxon>
        <taxon>Pichiomycetes</taxon>
        <taxon>Pichiales</taxon>
        <taxon>Pichiaceae</taxon>
        <taxon>Brettanomyces</taxon>
    </lineage>
</organism>